<keyword evidence="3" id="KW-1185">Reference proteome</keyword>
<organism evidence="2 3">
    <name type="scientific">Gracilibacillus ureilyticus</name>
    <dbReference type="NCBI Taxonomy" id="531814"/>
    <lineage>
        <taxon>Bacteria</taxon>
        <taxon>Bacillati</taxon>
        <taxon>Bacillota</taxon>
        <taxon>Bacilli</taxon>
        <taxon>Bacillales</taxon>
        <taxon>Bacillaceae</taxon>
        <taxon>Gracilibacillus</taxon>
    </lineage>
</organism>
<keyword evidence="1" id="KW-1133">Transmembrane helix</keyword>
<evidence type="ECO:0000313" key="3">
    <source>
        <dbReference type="Proteomes" id="UP000199687"/>
    </source>
</evidence>
<accession>A0A1H9TB79</accession>
<name>A0A1H9TB79_9BACI</name>
<feature type="transmembrane region" description="Helical" evidence="1">
    <location>
        <begin position="12"/>
        <end position="33"/>
    </location>
</feature>
<evidence type="ECO:0000313" key="2">
    <source>
        <dbReference type="EMBL" id="SER94570.1"/>
    </source>
</evidence>
<dbReference type="OrthoDB" id="1726013at2"/>
<gene>
    <name evidence="2" type="ORF">SAMN04487944_11389</name>
</gene>
<dbReference type="EMBL" id="FOGL01000013">
    <property type="protein sequence ID" value="SER94570.1"/>
    <property type="molecule type" value="Genomic_DNA"/>
</dbReference>
<feature type="transmembrane region" description="Helical" evidence="1">
    <location>
        <begin position="71"/>
        <end position="88"/>
    </location>
</feature>
<proteinExistence type="predicted"/>
<dbReference type="Pfam" id="PF10942">
    <property type="entry name" value="DUF2619"/>
    <property type="match status" value="1"/>
</dbReference>
<reference evidence="2 3" key="1">
    <citation type="submission" date="2016-10" db="EMBL/GenBank/DDBJ databases">
        <authorList>
            <person name="de Groot N.N."/>
        </authorList>
    </citation>
    <scope>NUCLEOTIDE SEQUENCE [LARGE SCALE GENOMIC DNA]</scope>
    <source>
        <strain evidence="2 3">CGMCC 1.7727</strain>
    </source>
</reference>
<protein>
    <recommendedName>
        <fullName evidence="4">DUF2619 domain-containing protein</fullName>
    </recommendedName>
</protein>
<keyword evidence="1" id="KW-0812">Transmembrane</keyword>
<dbReference type="RefSeq" id="WP_089741780.1">
    <property type="nucleotide sequence ID" value="NZ_FOGL01000013.1"/>
</dbReference>
<keyword evidence="1" id="KW-0472">Membrane</keyword>
<sequence length="91" mass="10052">MFILLEKVVLGMAFLRILSGCIELFAAFLMIRFNDVEKAIIINSSLAFIGPLVLLLTTAIGLFGIADQLSIKKFFWIFFGVGCILYGVKSS</sequence>
<dbReference type="STRING" id="531814.SAMN04487944_11389"/>
<evidence type="ECO:0008006" key="4">
    <source>
        <dbReference type="Google" id="ProtNLM"/>
    </source>
</evidence>
<feature type="transmembrane region" description="Helical" evidence="1">
    <location>
        <begin position="45"/>
        <end position="65"/>
    </location>
</feature>
<dbReference type="Proteomes" id="UP000199687">
    <property type="component" value="Unassembled WGS sequence"/>
</dbReference>
<evidence type="ECO:0000256" key="1">
    <source>
        <dbReference type="SAM" id="Phobius"/>
    </source>
</evidence>
<dbReference type="AlphaFoldDB" id="A0A1H9TB79"/>
<dbReference type="InterPro" id="IPR020390">
    <property type="entry name" value="Uncharacterised_YqhV"/>
</dbReference>